<dbReference type="EMBL" id="SFAM01000030">
    <property type="protein sequence ID" value="TRV15045.1"/>
    <property type="molecule type" value="Genomic_DNA"/>
</dbReference>
<reference evidence="1 2" key="1">
    <citation type="submission" date="2019-01" db="EMBL/GenBank/DDBJ databases">
        <title>Coherence of Microcystis species and biogeography revealed through population genomics.</title>
        <authorList>
            <person name="Perez-Carrascal O.M."/>
            <person name="Terrat Y."/>
            <person name="Giani A."/>
            <person name="Fortin N."/>
            <person name="Tromas N."/>
            <person name="Shapiro B.J."/>
        </authorList>
    </citation>
    <scope>NUCLEOTIDE SEQUENCE [LARGE SCALE GENOMIC DNA]</scope>
    <source>
        <strain evidence="1">Mf_QC_C_20070823_S10D</strain>
    </source>
</reference>
<sequence length="154" mass="17788">MNDQTSENEQIVERTDLQFHQSKLLEKQQKLERLYLNNTLKRSYLSPVRPFRQILKIVYWTITFQIADRLKRRQIAHLIGRSGLFDTGYYYRQNPEVEALGIDPLGHYLDVGAASGRNPHPLFDTEYYLKTCPEAADSGMNPLAHYITLGSLSG</sequence>
<proteinExistence type="predicted"/>
<dbReference type="Proteomes" id="UP000315868">
    <property type="component" value="Unassembled WGS sequence"/>
</dbReference>
<evidence type="ECO:0000313" key="2">
    <source>
        <dbReference type="Proteomes" id="UP000315868"/>
    </source>
</evidence>
<protein>
    <submittedName>
        <fullName evidence="1">Uncharacterized protein</fullName>
    </submittedName>
</protein>
<comment type="caution">
    <text evidence="1">The sequence shown here is derived from an EMBL/GenBank/DDBJ whole genome shotgun (WGS) entry which is preliminary data.</text>
</comment>
<gene>
    <name evidence="1" type="ORF">EWV45_04200</name>
</gene>
<dbReference type="AlphaFoldDB" id="A0A552L497"/>
<name>A0A552L497_9CHRO</name>
<accession>A0A552L497</accession>
<evidence type="ECO:0000313" key="1">
    <source>
        <dbReference type="EMBL" id="TRV15045.1"/>
    </source>
</evidence>
<feature type="non-terminal residue" evidence="1">
    <location>
        <position position="154"/>
    </location>
</feature>
<organism evidence="1 2">
    <name type="scientific">Microcystis flos-aquae Mf_QC_C_20070823_S10D</name>
    <dbReference type="NCBI Taxonomy" id="2486236"/>
    <lineage>
        <taxon>Bacteria</taxon>
        <taxon>Bacillati</taxon>
        <taxon>Cyanobacteriota</taxon>
        <taxon>Cyanophyceae</taxon>
        <taxon>Oscillatoriophycideae</taxon>
        <taxon>Chroococcales</taxon>
        <taxon>Microcystaceae</taxon>
        <taxon>Microcystis</taxon>
    </lineage>
</organism>